<accession>A0A1C1A8I7</accession>
<dbReference type="InterPro" id="IPR013108">
    <property type="entry name" value="Amidohydro_3"/>
</dbReference>
<reference evidence="3" key="1">
    <citation type="submission" date="2016-05" db="EMBL/GenBank/DDBJ databases">
        <title>Paenibacillus oryzae. sp. nov., isolated from the rice root.</title>
        <authorList>
            <person name="Zhang J."/>
            <person name="Zhang X."/>
        </authorList>
    </citation>
    <scope>NUCLEOTIDE SEQUENCE [LARGE SCALE GENOMIC DNA]</scope>
    <source>
        <strain evidence="3">KCTC13222</strain>
    </source>
</reference>
<dbReference type="PANTHER" id="PTHR32027:SF9">
    <property type="entry name" value="BLL3847 PROTEIN"/>
    <property type="match status" value="1"/>
</dbReference>
<dbReference type="InterPro" id="IPR011059">
    <property type="entry name" value="Metal-dep_hydrolase_composite"/>
</dbReference>
<dbReference type="Proteomes" id="UP000093309">
    <property type="component" value="Unassembled WGS sequence"/>
</dbReference>
<dbReference type="RefSeq" id="WP_065850499.1">
    <property type="nucleotide sequence ID" value="NZ_LYPC01000008.1"/>
</dbReference>
<protein>
    <recommendedName>
        <fullName evidence="1">Amidohydrolase 3 domain-containing protein</fullName>
    </recommendedName>
</protein>
<dbReference type="Gene3D" id="3.20.20.140">
    <property type="entry name" value="Metal-dependent hydrolases"/>
    <property type="match status" value="1"/>
</dbReference>
<feature type="domain" description="Amidohydrolase 3" evidence="1">
    <location>
        <begin position="95"/>
        <end position="380"/>
    </location>
</feature>
<evidence type="ECO:0000313" key="2">
    <source>
        <dbReference type="EMBL" id="OCT16921.1"/>
    </source>
</evidence>
<dbReference type="InterPro" id="IPR032466">
    <property type="entry name" value="Metal_Hydrolase"/>
</dbReference>
<dbReference type="GO" id="GO:0016814">
    <property type="term" value="F:hydrolase activity, acting on carbon-nitrogen (but not peptide) bonds, in cyclic amidines"/>
    <property type="evidence" value="ECO:0007669"/>
    <property type="project" value="TreeGrafter"/>
</dbReference>
<proteinExistence type="predicted"/>
<dbReference type="AlphaFoldDB" id="A0A1C1A8I7"/>
<dbReference type="Pfam" id="PF07969">
    <property type="entry name" value="Amidohydro_3"/>
    <property type="match status" value="1"/>
</dbReference>
<dbReference type="InterPro" id="IPR052349">
    <property type="entry name" value="Metallo-hydrolase_Enzymes"/>
</dbReference>
<keyword evidence="3" id="KW-1185">Reference proteome</keyword>
<sequence length="387" mass="42731">MGQWLSNVLVNGDFHSIFLENGTIAQILPAAQAPEVPAWDAQGMLMVPTFKDYHVHLDKAFPDDRWVSRHKVGSLYAQFQMEKDLLAPLKSGQKERARSILQQMLAFGTTHLRVHVDIDPEIGLSHLAMVRELQEEFLGTLTIEIVAFPQQGLIRSQSINLINQALQEGATIVGGVDPAGVDRDIEACLSAIFELSVAHDAEVDIHLHDPGHLGLFTLERIMDYTEQSGKMGKVAVSHAYCLDEVSENESLAIARRLATLDIAIITSVPIDSAMPRVAQLRAEGVRVYLGSDHTGLDAWTPFGFTDQLMRGRRMADKYRWNDDERLRSVYPHLGSTAGLFQIGDPADFILLAAVNPEHAAATAPPREIVSVRGVPVAGRQLQNAWKI</sequence>
<dbReference type="STRING" id="512399.A8709_16740"/>
<dbReference type="PANTHER" id="PTHR32027">
    <property type="entry name" value="CYTOSINE DEAMINASE"/>
    <property type="match status" value="1"/>
</dbReference>
<dbReference type="EMBL" id="LYPC01000008">
    <property type="protein sequence ID" value="OCT16921.1"/>
    <property type="molecule type" value="Genomic_DNA"/>
</dbReference>
<evidence type="ECO:0000259" key="1">
    <source>
        <dbReference type="Pfam" id="PF07969"/>
    </source>
</evidence>
<dbReference type="Gene3D" id="2.30.40.10">
    <property type="entry name" value="Urease, subunit C, domain 1"/>
    <property type="match status" value="1"/>
</dbReference>
<name>A0A1C1A8I7_9BACL</name>
<gene>
    <name evidence="2" type="ORF">A8709_16740</name>
</gene>
<comment type="caution">
    <text evidence="2">The sequence shown here is derived from an EMBL/GenBank/DDBJ whole genome shotgun (WGS) entry which is preliminary data.</text>
</comment>
<organism evidence="2 3">
    <name type="scientific">Paenibacillus pectinilyticus</name>
    <dbReference type="NCBI Taxonomy" id="512399"/>
    <lineage>
        <taxon>Bacteria</taxon>
        <taxon>Bacillati</taxon>
        <taxon>Bacillota</taxon>
        <taxon>Bacilli</taxon>
        <taxon>Bacillales</taxon>
        <taxon>Paenibacillaceae</taxon>
        <taxon>Paenibacillus</taxon>
    </lineage>
</organism>
<dbReference type="SUPFAM" id="SSF51556">
    <property type="entry name" value="Metallo-dependent hydrolases"/>
    <property type="match status" value="1"/>
</dbReference>
<evidence type="ECO:0000313" key="3">
    <source>
        <dbReference type="Proteomes" id="UP000093309"/>
    </source>
</evidence>